<dbReference type="RefSeq" id="WP_269607156.1">
    <property type="nucleotide sequence ID" value="NZ_JAPWIJ010000008.1"/>
</dbReference>
<dbReference type="GO" id="GO:0016787">
    <property type="term" value="F:hydrolase activity"/>
    <property type="evidence" value="ECO:0007669"/>
    <property type="project" value="UniProtKB-KW"/>
</dbReference>
<dbReference type="PANTHER" id="PTHR48098">
    <property type="entry name" value="ENTEROCHELIN ESTERASE-RELATED"/>
    <property type="match status" value="1"/>
</dbReference>
<dbReference type="PANTHER" id="PTHR48098:SF1">
    <property type="entry name" value="DIACYLGLYCEROL ACYLTRANSFERASE_MYCOLYLTRANSFERASE AG85A"/>
    <property type="match status" value="1"/>
</dbReference>
<keyword evidence="3" id="KW-1185">Reference proteome</keyword>
<name>A0ABT4ML02_9NOCA</name>
<proteinExistence type="predicted"/>
<dbReference type="Gene3D" id="3.40.50.1820">
    <property type="entry name" value="alpha/beta hydrolase"/>
    <property type="match status" value="1"/>
</dbReference>
<accession>A0ABT4ML02</accession>
<comment type="caution">
    <text evidence="2">The sequence shown here is derived from an EMBL/GenBank/DDBJ whole genome shotgun (WGS) entry which is preliminary data.</text>
</comment>
<dbReference type="SUPFAM" id="SSF53474">
    <property type="entry name" value="alpha/beta-Hydrolases"/>
    <property type="match status" value="1"/>
</dbReference>
<evidence type="ECO:0000256" key="1">
    <source>
        <dbReference type="SAM" id="SignalP"/>
    </source>
</evidence>
<feature type="chain" id="PRO_5045447340" evidence="1">
    <location>
        <begin position="26"/>
        <end position="331"/>
    </location>
</feature>
<protein>
    <submittedName>
        <fullName evidence="2">Alpha/beta hydrolase family protein</fullName>
    </submittedName>
</protein>
<keyword evidence="2" id="KW-0378">Hydrolase</keyword>
<evidence type="ECO:0000313" key="2">
    <source>
        <dbReference type="EMBL" id="MCZ4520730.1"/>
    </source>
</evidence>
<organism evidence="2 3">
    <name type="scientific">Rhodococcus ruber</name>
    <dbReference type="NCBI Taxonomy" id="1830"/>
    <lineage>
        <taxon>Bacteria</taxon>
        <taxon>Bacillati</taxon>
        <taxon>Actinomycetota</taxon>
        <taxon>Actinomycetes</taxon>
        <taxon>Mycobacteriales</taxon>
        <taxon>Nocardiaceae</taxon>
        <taxon>Rhodococcus</taxon>
    </lineage>
</organism>
<keyword evidence="1" id="KW-0732">Signal</keyword>
<dbReference type="InterPro" id="IPR050583">
    <property type="entry name" value="Mycobacterial_A85_antigen"/>
</dbReference>
<gene>
    <name evidence="2" type="ORF">O4220_19650</name>
</gene>
<sequence length="331" mass="35717">MFGVRPVLVVIAVLLTFVAGVPAAAQDIDTDNPAPSQPARIENRIDTGPTLTWLSVYSPSMDRTIEVQVLTPAERKGPRPTLYMLSGSGENEPSSSIWLRKGNAAEFFRDKNVNVVLPLAGPASFYTDWENDDPRLGRYRFETFLTQELPPLIDAEFEGNGRDGVAGLSMGAQSAMMLAARNPDKYSAVAAYSGCFLSEGILGQTLMRSIVAGYGGNANNMLGGPLNAGWAAHDLLLNAEALRGKSIYLFSASGLPGPHERYETLEDLDTLVIGGAIEVGTDFCTRLLRDKLVELNIPATFDLGSPGTHSWPYWADQLARSWPTLAAGLEP</sequence>
<dbReference type="InterPro" id="IPR000801">
    <property type="entry name" value="Esterase-like"/>
</dbReference>
<dbReference type="EMBL" id="JAPWIJ010000008">
    <property type="protein sequence ID" value="MCZ4520730.1"/>
    <property type="molecule type" value="Genomic_DNA"/>
</dbReference>
<reference evidence="2" key="1">
    <citation type="submission" date="2022-12" db="EMBL/GenBank/DDBJ databases">
        <authorList>
            <person name="Krivoruchko A.V."/>
            <person name="Elkin A."/>
        </authorList>
    </citation>
    <scope>NUCLEOTIDE SEQUENCE</scope>
    <source>
        <strain evidence="2">IEGM 1391</strain>
    </source>
</reference>
<dbReference type="Proteomes" id="UP001081071">
    <property type="component" value="Unassembled WGS sequence"/>
</dbReference>
<dbReference type="InterPro" id="IPR029058">
    <property type="entry name" value="AB_hydrolase_fold"/>
</dbReference>
<evidence type="ECO:0000313" key="3">
    <source>
        <dbReference type="Proteomes" id="UP001081071"/>
    </source>
</evidence>
<dbReference type="Pfam" id="PF00756">
    <property type="entry name" value="Esterase"/>
    <property type="match status" value="1"/>
</dbReference>
<feature type="signal peptide" evidence="1">
    <location>
        <begin position="1"/>
        <end position="25"/>
    </location>
</feature>